<feature type="compositionally biased region" description="Basic and acidic residues" evidence="1">
    <location>
        <begin position="17"/>
        <end position="29"/>
    </location>
</feature>
<feature type="region of interest" description="Disordered" evidence="1">
    <location>
        <begin position="1"/>
        <end position="57"/>
    </location>
</feature>
<evidence type="ECO:0000313" key="3">
    <source>
        <dbReference type="Proteomes" id="UP001604336"/>
    </source>
</evidence>
<name>A0ABD1V749_9LAMI</name>
<proteinExistence type="predicted"/>
<organism evidence="2 3">
    <name type="scientific">Abeliophyllum distichum</name>
    <dbReference type="NCBI Taxonomy" id="126358"/>
    <lineage>
        <taxon>Eukaryota</taxon>
        <taxon>Viridiplantae</taxon>
        <taxon>Streptophyta</taxon>
        <taxon>Embryophyta</taxon>
        <taxon>Tracheophyta</taxon>
        <taxon>Spermatophyta</taxon>
        <taxon>Magnoliopsida</taxon>
        <taxon>eudicotyledons</taxon>
        <taxon>Gunneridae</taxon>
        <taxon>Pentapetalae</taxon>
        <taxon>asterids</taxon>
        <taxon>lamiids</taxon>
        <taxon>Lamiales</taxon>
        <taxon>Oleaceae</taxon>
        <taxon>Forsythieae</taxon>
        <taxon>Abeliophyllum</taxon>
    </lineage>
</organism>
<accession>A0ABD1V749</accession>
<comment type="caution">
    <text evidence="2">The sequence shown here is derived from an EMBL/GenBank/DDBJ whole genome shotgun (WGS) entry which is preliminary data.</text>
</comment>
<dbReference type="Proteomes" id="UP001604336">
    <property type="component" value="Unassembled WGS sequence"/>
</dbReference>
<evidence type="ECO:0000313" key="2">
    <source>
        <dbReference type="EMBL" id="KAL2532398.1"/>
    </source>
</evidence>
<dbReference type="EMBL" id="JBFOLK010000002">
    <property type="protein sequence ID" value="KAL2532398.1"/>
    <property type="molecule type" value="Genomic_DNA"/>
</dbReference>
<gene>
    <name evidence="2" type="ORF">Adt_05749</name>
</gene>
<sequence length="202" mass="23348">MMRQQQGIAHPKMPKLLKVENKKEDRMGEPMEELPENSSGKSKFERNKNDENEEDPGRFITIQFVTLPTVMANNYLLANEFKSKENKEEERKDNEEEACMLECGEGIGQTSQNACEEEKDDGVREVDLLGEPSRHSFDYYVLYGTHKRKVRVPRSEKYGSPPRILPSPMGWVIEEEAQEKSKKEVQNAEDQCEILHVNLSQD</sequence>
<evidence type="ECO:0000256" key="1">
    <source>
        <dbReference type="SAM" id="MobiDB-lite"/>
    </source>
</evidence>
<dbReference type="AlphaFoldDB" id="A0ABD1V749"/>
<protein>
    <submittedName>
        <fullName evidence="2">Uncharacterized protein</fullName>
    </submittedName>
</protein>
<keyword evidence="3" id="KW-1185">Reference proteome</keyword>
<reference evidence="3" key="1">
    <citation type="submission" date="2024-07" db="EMBL/GenBank/DDBJ databases">
        <title>Two chromosome-level genome assemblies of Korean endemic species Abeliophyllum distichum and Forsythia ovata (Oleaceae).</title>
        <authorList>
            <person name="Jang H."/>
        </authorList>
    </citation>
    <scope>NUCLEOTIDE SEQUENCE [LARGE SCALE GENOMIC DNA]</scope>
</reference>